<keyword evidence="1" id="KW-1133">Transmembrane helix</keyword>
<feature type="transmembrane region" description="Helical" evidence="1">
    <location>
        <begin position="152"/>
        <end position="176"/>
    </location>
</feature>
<feature type="transmembrane region" description="Helical" evidence="1">
    <location>
        <begin position="274"/>
        <end position="294"/>
    </location>
</feature>
<proteinExistence type="predicted"/>
<evidence type="ECO:0000256" key="1">
    <source>
        <dbReference type="SAM" id="Phobius"/>
    </source>
</evidence>
<evidence type="ECO:0000313" key="3">
    <source>
        <dbReference type="WBParaSite" id="TMUE_2000009543.1"/>
    </source>
</evidence>
<sequence length="409" mass="46112">MNRRNFEWVVYGDSVTVLRSPPPNVQSAIRDTLWITNVFWKLSGFWFSYKLSARHSWVQKLHIAVAIFGAGVLLAVVSGLLRLWRFRLQEKDMSYVHIISQSIVAIQFVFTTYFLVHLQFTNPLKRFSRKINATSLGIGIIKAKGSLVKSQTVVLAFHGMLAACWVTYFASFYATISQPLWPFSDQPVYLKPLHYATMNPVVFYAVAHAALGWTVAKTLAFVHYLFVAAELHCLNEDLQSNENCWQVSVVKHYFAIHGKLIIANAMLNRGLAPLHFTTIIFDILLMCVNFYALISAYDVLKTADAVFISATLLVTATQLLSTVVLSTILQNKGKFIFDHLHHVSTTGHHWEQECFAVTTFYEGTFQRVPLVISISSFLPITISGTAKISSTLIAAVCLLRVMVMINYDS</sequence>
<evidence type="ECO:0000313" key="2">
    <source>
        <dbReference type="Proteomes" id="UP000046395"/>
    </source>
</evidence>
<feature type="transmembrane region" description="Helical" evidence="1">
    <location>
        <begin position="61"/>
        <end position="83"/>
    </location>
</feature>
<reference evidence="3" key="1">
    <citation type="submission" date="2019-12" db="UniProtKB">
        <authorList>
            <consortium name="WormBaseParasite"/>
        </authorList>
    </citation>
    <scope>IDENTIFICATION</scope>
</reference>
<organism evidence="2 3">
    <name type="scientific">Trichuris muris</name>
    <name type="common">Mouse whipworm</name>
    <dbReference type="NCBI Taxonomy" id="70415"/>
    <lineage>
        <taxon>Eukaryota</taxon>
        <taxon>Metazoa</taxon>
        <taxon>Ecdysozoa</taxon>
        <taxon>Nematoda</taxon>
        <taxon>Enoplea</taxon>
        <taxon>Dorylaimia</taxon>
        <taxon>Trichinellida</taxon>
        <taxon>Trichuridae</taxon>
        <taxon>Trichuris</taxon>
    </lineage>
</organism>
<protein>
    <submittedName>
        <fullName evidence="3">Odorant receptor</fullName>
    </submittedName>
</protein>
<feature type="transmembrane region" description="Helical" evidence="1">
    <location>
        <begin position="95"/>
        <end position="116"/>
    </location>
</feature>
<dbReference type="Proteomes" id="UP000046395">
    <property type="component" value="Unassembled WGS sequence"/>
</dbReference>
<dbReference type="WBParaSite" id="TMUE_2000009543.1">
    <property type="protein sequence ID" value="TMUE_2000009543.1"/>
    <property type="gene ID" value="WBGene00286961"/>
</dbReference>
<keyword evidence="1" id="KW-0812">Transmembrane</keyword>
<keyword evidence="1" id="KW-0472">Membrane</keyword>
<keyword evidence="2" id="KW-1185">Reference proteome</keyword>
<accession>A0A5S6QQV9</accession>
<dbReference type="AlphaFoldDB" id="A0A5S6QQV9"/>
<feature type="transmembrane region" description="Helical" evidence="1">
    <location>
        <begin position="306"/>
        <end position="329"/>
    </location>
</feature>
<name>A0A5S6QQV9_TRIMR</name>
<feature type="transmembrane region" description="Helical" evidence="1">
    <location>
        <begin position="388"/>
        <end position="407"/>
    </location>
</feature>